<dbReference type="SMART" id="SM00754">
    <property type="entry name" value="CHRD"/>
    <property type="match status" value="1"/>
</dbReference>
<organism evidence="3 4">
    <name type="scientific">Rehaibacterium terrae</name>
    <dbReference type="NCBI Taxonomy" id="1341696"/>
    <lineage>
        <taxon>Bacteria</taxon>
        <taxon>Pseudomonadati</taxon>
        <taxon>Pseudomonadota</taxon>
        <taxon>Gammaproteobacteria</taxon>
        <taxon>Lysobacterales</taxon>
        <taxon>Lysobacteraceae</taxon>
        <taxon>Rehaibacterium</taxon>
    </lineage>
</organism>
<protein>
    <recommendedName>
        <fullName evidence="2">CHRD domain-containing protein</fullName>
    </recommendedName>
</protein>
<feature type="signal peptide" evidence="1">
    <location>
        <begin position="1"/>
        <end position="26"/>
    </location>
</feature>
<dbReference type="AlphaFoldDB" id="A0A7W7V6X2"/>
<gene>
    <name evidence="3" type="ORF">HNQ58_000177</name>
</gene>
<feature type="domain" description="CHRD" evidence="2">
    <location>
        <begin position="40"/>
        <end position="181"/>
    </location>
</feature>
<dbReference type="RefSeq" id="WP_183946897.1">
    <property type="nucleotide sequence ID" value="NZ_JACHHX010000001.1"/>
</dbReference>
<evidence type="ECO:0000259" key="2">
    <source>
        <dbReference type="SMART" id="SM00754"/>
    </source>
</evidence>
<keyword evidence="4" id="KW-1185">Reference proteome</keyword>
<sequence length="187" mass="19796">MKTSLWTACSAVAAVAAFGLAAPVSAGHENIVLEASLSGRAEVASGSRDNRIVGDPRGRGEAYVFGIDGDSTTICYVLLVERIGELDLPPGNGRQAHIHRGRPGQNGPVVVNLAWPQDGRAADCIAEDRILPNGAPAFARDPMTGALRATAVEILMHPEEFYINVHNQEYPAGAVRGQLKDTLDHGH</sequence>
<keyword evidence="1" id="KW-0732">Signal</keyword>
<dbReference type="EMBL" id="JACHHX010000001">
    <property type="protein sequence ID" value="MBB5014306.1"/>
    <property type="molecule type" value="Genomic_DNA"/>
</dbReference>
<evidence type="ECO:0000313" key="3">
    <source>
        <dbReference type="EMBL" id="MBB5014306.1"/>
    </source>
</evidence>
<evidence type="ECO:0000313" key="4">
    <source>
        <dbReference type="Proteomes" id="UP000519004"/>
    </source>
</evidence>
<feature type="chain" id="PRO_5031445214" description="CHRD domain-containing protein" evidence="1">
    <location>
        <begin position="27"/>
        <end position="187"/>
    </location>
</feature>
<evidence type="ECO:0000256" key="1">
    <source>
        <dbReference type="SAM" id="SignalP"/>
    </source>
</evidence>
<reference evidence="3 4" key="1">
    <citation type="submission" date="2020-08" db="EMBL/GenBank/DDBJ databases">
        <title>Genomic Encyclopedia of Type Strains, Phase IV (KMG-IV): sequencing the most valuable type-strain genomes for metagenomic binning, comparative biology and taxonomic classification.</title>
        <authorList>
            <person name="Goeker M."/>
        </authorList>
    </citation>
    <scope>NUCLEOTIDE SEQUENCE [LARGE SCALE GENOMIC DNA]</scope>
    <source>
        <strain evidence="3 4">DSM 25897</strain>
    </source>
</reference>
<dbReference type="Pfam" id="PF07452">
    <property type="entry name" value="CHRD"/>
    <property type="match status" value="1"/>
</dbReference>
<proteinExistence type="predicted"/>
<accession>A0A7W7V6X2</accession>
<dbReference type="InterPro" id="IPR010895">
    <property type="entry name" value="CHRD"/>
</dbReference>
<name>A0A7W7V6X2_9GAMM</name>
<dbReference type="Proteomes" id="UP000519004">
    <property type="component" value="Unassembled WGS sequence"/>
</dbReference>
<comment type="caution">
    <text evidence="3">The sequence shown here is derived from an EMBL/GenBank/DDBJ whole genome shotgun (WGS) entry which is preliminary data.</text>
</comment>